<reference evidence="1 2" key="1">
    <citation type="submission" date="2015-11" db="EMBL/GenBank/DDBJ databases">
        <authorList>
            <consortium name="Pathogen Informatics"/>
        </authorList>
    </citation>
    <scope>NUCLEOTIDE SEQUENCE [LARGE SCALE GENOMIC DNA]</scope>
    <source>
        <strain evidence="1 2">007A-0283</strain>
    </source>
</reference>
<dbReference type="EMBL" id="FAVC01000002">
    <property type="protein sequence ID" value="CUU83783.1"/>
    <property type="molecule type" value="Genomic_DNA"/>
</dbReference>
<protein>
    <submittedName>
        <fullName evidence="1">Domain of uncharacterized function (DUF1848)</fullName>
    </submittedName>
</protein>
<organism evidence="1 2">
    <name type="scientific">Campylobacter hyointestinalis subsp. hyointestinalis</name>
    <dbReference type="NCBI Taxonomy" id="91352"/>
    <lineage>
        <taxon>Bacteria</taxon>
        <taxon>Pseudomonadati</taxon>
        <taxon>Campylobacterota</taxon>
        <taxon>Epsilonproteobacteria</taxon>
        <taxon>Campylobacterales</taxon>
        <taxon>Campylobacteraceae</taxon>
        <taxon>Campylobacter</taxon>
    </lineage>
</organism>
<dbReference type="AlphaFoldDB" id="A0A9W5EYL9"/>
<accession>A0A9W5EYL9</accession>
<comment type="caution">
    <text evidence="1">The sequence shown here is derived from an EMBL/GenBank/DDBJ whole genome shotgun (WGS) entry which is preliminary data.</text>
</comment>
<evidence type="ECO:0000313" key="1">
    <source>
        <dbReference type="EMBL" id="CUU83783.1"/>
    </source>
</evidence>
<sequence length="305" mass="34746">MIINTGGRTDSVQYYAKWLLKRFEEGYVLSRNPLFPNKVSRYELDPCTVDCVVFCSKNYEPILKNIRSITDKFNTYFHYTITAYGKDIEPGVPSIDKSIQTLQKLSEIVGKNSIVWRYDPVLFTKIYTLDTHIKTFGYMAKQIVPYVQRCIFSFVEMYKRLEVNMPELKALSEADKDAIARELGAIANAQGLYIQTCGTNGDYSKYGIQTSGCMTLEMLGNANGVKFKDLKHKGMRQGCHCIESRDIGAYDSCLNGCKYCYANKSPKKAIQNYKYHDFTSPLILGHLNDTDILQQSAQKSFIQGK</sequence>
<dbReference type="InterPro" id="IPR014998">
    <property type="entry name" value="DUF1848"/>
</dbReference>
<name>A0A9W5EYL9_CAMHY</name>
<evidence type="ECO:0000313" key="2">
    <source>
        <dbReference type="Proteomes" id="UP000052245"/>
    </source>
</evidence>
<dbReference type="Proteomes" id="UP000052245">
    <property type="component" value="Unassembled WGS sequence"/>
</dbReference>
<proteinExistence type="predicted"/>
<dbReference type="RefSeq" id="WP_059434197.1">
    <property type="nucleotide sequence ID" value="NZ_FAUY01000001.1"/>
</dbReference>
<gene>
    <name evidence="1" type="ORF">ERS739223_01059</name>
</gene>
<dbReference type="Pfam" id="PF08902">
    <property type="entry name" value="DUF1848"/>
    <property type="match status" value="1"/>
</dbReference>